<feature type="domain" description="Glycosyltransferase 2-like prokaryotic type" evidence="2">
    <location>
        <begin position="12"/>
        <end position="258"/>
    </location>
</feature>
<feature type="transmembrane region" description="Helical" evidence="1">
    <location>
        <begin position="296"/>
        <end position="315"/>
    </location>
</feature>
<dbReference type="InterPro" id="IPR019290">
    <property type="entry name" value="GlycosylTrfase-like_prok"/>
</dbReference>
<keyword evidence="4" id="KW-1185">Reference proteome</keyword>
<evidence type="ECO:0000313" key="3">
    <source>
        <dbReference type="EMBL" id="WGV27766.1"/>
    </source>
</evidence>
<dbReference type="RefSeq" id="WP_281485006.1">
    <property type="nucleotide sequence ID" value="NZ_CP124543.1"/>
</dbReference>
<dbReference type="InterPro" id="IPR050834">
    <property type="entry name" value="Glycosyltransf_2"/>
</dbReference>
<dbReference type="AlphaFoldDB" id="A0AAJ6PBI0"/>
<dbReference type="Pfam" id="PF10111">
    <property type="entry name" value="Glyco_tranf_2_2"/>
    <property type="match status" value="1"/>
</dbReference>
<sequence>MTDSSQKLPKISVVIPAYNSEKTIKATIDSVLNQTFIDFELIIINDGSQDSTLDIISQIQDSRIKIFSFENAGGNVSRNRGLHQSVGEFVSFLDADDLWTSDKLASQLQALQENIDAKVAYSWTDYIDENGDFLYSGTHDTFNGDVYEKLLVNNFLENGSNPLIYREALIKLNGFDESLKAAQDWDMWLRLAAKYNFVGVPSVHILYRVSANSLSTNLVRQEQACLQVLEHGCKLRPSINKNIWHLSLANLYKYLTCKALQQPYNRRKGVIAAIFLWKYFINDASRLQRISFTLKLLFKTVIILVLPATFSTALLTNLKTESKSLELSSTSG</sequence>
<evidence type="ECO:0000256" key="1">
    <source>
        <dbReference type="SAM" id="Phobius"/>
    </source>
</evidence>
<gene>
    <name evidence="3" type="ORF">QI031_09895</name>
</gene>
<dbReference type="EC" id="2.4.-.-" evidence="3"/>
<reference evidence="3 4" key="1">
    <citation type="journal article" date="2023" name="Limnol Oceanogr Lett">
        <title>Environmental adaptations by the intertidal Antarctic cyanobacterium Halotia branconii CENA392 as revealed using long-read genome sequencing.</title>
        <authorList>
            <person name="Dextro R.B."/>
            <person name="Delbaje E."/>
            <person name="Freitas P.N.N."/>
            <person name="Geraldes V."/>
            <person name="Pinto E."/>
            <person name="Long P.F."/>
            <person name="Fiore M.F."/>
        </authorList>
    </citation>
    <scope>NUCLEOTIDE SEQUENCE [LARGE SCALE GENOMIC DNA]</scope>
    <source>
        <strain evidence="3 4">CENA392</strain>
    </source>
</reference>
<dbReference type="Gene3D" id="3.90.550.10">
    <property type="entry name" value="Spore Coat Polysaccharide Biosynthesis Protein SpsA, Chain A"/>
    <property type="match status" value="1"/>
</dbReference>
<accession>A0AAJ6PBI0</accession>
<keyword evidence="3" id="KW-0808">Transferase</keyword>
<keyword evidence="1" id="KW-1133">Transmembrane helix</keyword>
<dbReference type="PANTHER" id="PTHR43685:SF2">
    <property type="entry name" value="GLYCOSYLTRANSFERASE 2-LIKE DOMAIN-CONTAINING PROTEIN"/>
    <property type="match status" value="1"/>
</dbReference>
<evidence type="ECO:0000313" key="4">
    <source>
        <dbReference type="Proteomes" id="UP001223520"/>
    </source>
</evidence>
<dbReference type="Proteomes" id="UP001223520">
    <property type="component" value="Chromosome"/>
</dbReference>
<dbReference type="InterPro" id="IPR029044">
    <property type="entry name" value="Nucleotide-diphossugar_trans"/>
</dbReference>
<name>A0AAJ6PBI0_9CYAN</name>
<evidence type="ECO:0000259" key="2">
    <source>
        <dbReference type="Pfam" id="PF10111"/>
    </source>
</evidence>
<keyword evidence="3" id="KW-0328">Glycosyltransferase</keyword>
<protein>
    <submittedName>
        <fullName evidence="3">Glycosyltransferase</fullName>
        <ecNumber evidence="3">2.4.-.-</ecNumber>
    </submittedName>
</protein>
<proteinExistence type="predicted"/>
<dbReference type="EMBL" id="CP124543">
    <property type="protein sequence ID" value="WGV27766.1"/>
    <property type="molecule type" value="Genomic_DNA"/>
</dbReference>
<organism evidence="3 4">
    <name type="scientific">Halotia branconii CENA392</name>
    <dbReference type="NCBI Taxonomy" id="1539056"/>
    <lineage>
        <taxon>Bacteria</taxon>
        <taxon>Bacillati</taxon>
        <taxon>Cyanobacteriota</taxon>
        <taxon>Cyanophyceae</taxon>
        <taxon>Nostocales</taxon>
        <taxon>Nodulariaceae</taxon>
        <taxon>Halotia</taxon>
    </lineage>
</organism>
<dbReference type="PANTHER" id="PTHR43685">
    <property type="entry name" value="GLYCOSYLTRANSFERASE"/>
    <property type="match status" value="1"/>
</dbReference>
<keyword evidence="1" id="KW-0472">Membrane</keyword>
<dbReference type="GO" id="GO:0016757">
    <property type="term" value="F:glycosyltransferase activity"/>
    <property type="evidence" value="ECO:0007669"/>
    <property type="project" value="UniProtKB-KW"/>
</dbReference>
<keyword evidence="1" id="KW-0812">Transmembrane</keyword>
<dbReference type="SUPFAM" id="SSF53448">
    <property type="entry name" value="Nucleotide-diphospho-sugar transferases"/>
    <property type="match status" value="1"/>
</dbReference>
<dbReference type="KEGG" id="hbq:QI031_09895"/>